<feature type="transmembrane region" description="Helical" evidence="9">
    <location>
        <begin position="36"/>
        <end position="56"/>
    </location>
</feature>
<name>X0T3B1_9ZZZZ</name>
<evidence type="ECO:0000256" key="9">
    <source>
        <dbReference type="SAM" id="Phobius"/>
    </source>
</evidence>
<dbReference type="InterPro" id="IPR004563">
    <property type="entry name" value="Apolipo_AcylTrfase"/>
</dbReference>
<dbReference type="PROSITE" id="PS50263">
    <property type="entry name" value="CN_HYDROLASE"/>
    <property type="match status" value="1"/>
</dbReference>
<evidence type="ECO:0000313" key="11">
    <source>
        <dbReference type="EMBL" id="GAF70520.1"/>
    </source>
</evidence>
<comment type="caution">
    <text evidence="11">The sequence shown here is derived from an EMBL/GenBank/DDBJ whole genome shotgun (WGS) entry which is preliminary data.</text>
</comment>
<evidence type="ECO:0000256" key="8">
    <source>
        <dbReference type="SAM" id="MobiDB-lite"/>
    </source>
</evidence>
<evidence type="ECO:0000256" key="6">
    <source>
        <dbReference type="ARBA" id="ARBA00023136"/>
    </source>
</evidence>
<evidence type="ECO:0000256" key="7">
    <source>
        <dbReference type="ARBA" id="ARBA00023315"/>
    </source>
</evidence>
<dbReference type="GO" id="GO:0016410">
    <property type="term" value="F:N-acyltransferase activity"/>
    <property type="evidence" value="ECO:0007669"/>
    <property type="project" value="InterPro"/>
</dbReference>
<gene>
    <name evidence="11" type="ORF">S01H1_10286</name>
</gene>
<dbReference type="Gene3D" id="3.60.110.10">
    <property type="entry name" value="Carbon-nitrogen hydrolase"/>
    <property type="match status" value="1"/>
</dbReference>
<evidence type="ECO:0000259" key="10">
    <source>
        <dbReference type="PROSITE" id="PS50263"/>
    </source>
</evidence>
<dbReference type="EMBL" id="BARS01005255">
    <property type="protein sequence ID" value="GAF70520.1"/>
    <property type="molecule type" value="Genomic_DNA"/>
</dbReference>
<feature type="region of interest" description="Disordered" evidence="8">
    <location>
        <begin position="417"/>
        <end position="440"/>
    </location>
</feature>
<feature type="transmembrane region" description="Helical" evidence="9">
    <location>
        <begin position="62"/>
        <end position="80"/>
    </location>
</feature>
<comment type="subcellular location">
    <subcellularLocation>
        <location evidence="1">Cell membrane</location>
        <topology evidence="1">Multi-pass membrane protein</topology>
    </subcellularLocation>
</comment>
<keyword evidence="3" id="KW-0808">Transferase</keyword>
<feature type="non-terminal residue" evidence="11">
    <location>
        <position position="440"/>
    </location>
</feature>
<dbReference type="AlphaFoldDB" id="X0T3B1"/>
<accession>X0T3B1</accession>
<evidence type="ECO:0000256" key="1">
    <source>
        <dbReference type="ARBA" id="ARBA00004651"/>
    </source>
</evidence>
<dbReference type="Pfam" id="PF20154">
    <property type="entry name" value="LNT_N"/>
    <property type="match status" value="1"/>
</dbReference>
<evidence type="ECO:0000256" key="5">
    <source>
        <dbReference type="ARBA" id="ARBA00022989"/>
    </source>
</evidence>
<feature type="transmembrane region" description="Helical" evidence="9">
    <location>
        <begin position="92"/>
        <end position="117"/>
    </location>
</feature>
<dbReference type="GO" id="GO:0005886">
    <property type="term" value="C:plasma membrane"/>
    <property type="evidence" value="ECO:0007669"/>
    <property type="project" value="UniProtKB-SubCell"/>
</dbReference>
<feature type="transmembrane region" description="Helical" evidence="9">
    <location>
        <begin position="137"/>
        <end position="160"/>
    </location>
</feature>
<organism evidence="11">
    <name type="scientific">marine sediment metagenome</name>
    <dbReference type="NCBI Taxonomy" id="412755"/>
    <lineage>
        <taxon>unclassified sequences</taxon>
        <taxon>metagenomes</taxon>
        <taxon>ecological metagenomes</taxon>
    </lineage>
</organism>
<evidence type="ECO:0000256" key="4">
    <source>
        <dbReference type="ARBA" id="ARBA00022692"/>
    </source>
</evidence>
<evidence type="ECO:0000256" key="2">
    <source>
        <dbReference type="ARBA" id="ARBA00022475"/>
    </source>
</evidence>
<keyword evidence="6 9" id="KW-0472">Membrane</keyword>
<keyword evidence="2" id="KW-1003">Cell membrane</keyword>
<dbReference type="PANTHER" id="PTHR38686:SF1">
    <property type="entry name" value="APOLIPOPROTEIN N-ACYLTRANSFERASE"/>
    <property type="match status" value="1"/>
</dbReference>
<feature type="transmembrane region" description="Helical" evidence="9">
    <location>
        <begin position="181"/>
        <end position="199"/>
    </location>
</feature>
<dbReference type="PANTHER" id="PTHR38686">
    <property type="entry name" value="APOLIPOPROTEIN N-ACYLTRANSFERASE"/>
    <property type="match status" value="1"/>
</dbReference>
<proteinExistence type="predicted"/>
<dbReference type="SUPFAM" id="SSF56317">
    <property type="entry name" value="Carbon-nitrogen hydrolase"/>
    <property type="match status" value="1"/>
</dbReference>
<evidence type="ECO:0000256" key="3">
    <source>
        <dbReference type="ARBA" id="ARBA00022679"/>
    </source>
</evidence>
<dbReference type="GO" id="GO:0042158">
    <property type="term" value="P:lipoprotein biosynthetic process"/>
    <property type="evidence" value="ECO:0007669"/>
    <property type="project" value="InterPro"/>
</dbReference>
<keyword evidence="5 9" id="KW-1133">Transmembrane helix</keyword>
<dbReference type="InterPro" id="IPR045378">
    <property type="entry name" value="LNT_N"/>
</dbReference>
<dbReference type="InterPro" id="IPR003010">
    <property type="entry name" value="C-N_Hydrolase"/>
</dbReference>
<reference evidence="11" key="1">
    <citation type="journal article" date="2014" name="Front. Microbiol.">
        <title>High frequency of phylogenetically diverse reductive dehalogenase-homologous genes in deep subseafloor sedimentary metagenomes.</title>
        <authorList>
            <person name="Kawai M."/>
            <person name="Futagami T."/>
            <person name="Toyoda A."/>
            <person name="Takaki Y."/>
            <person name="Nishi S."/>
            <person name="Hori S."/>
            <person name="Arai W."/>
            <person name="Tsubouchi T."/>
            <person name="Morono Y."/>
            <person name="Uchiyama I."/>
            <person name="Ito T."/>
            <person name="Fujiyama A."/>
            <person name="Inagaki F."/>
            <person name="Takami H."/>
        </authorList>
    </citation>
    <scope>NUCLEOTIDE SEQUENCE</scope>
    <source>
        <strain evidence="11">Expedition CK06-06</strain>
    </source>
</reference>
<feature type="transmembrane region" description="Helical" evidence="9">
    <location>
        <begin position="12"/>
        <end position="29"/>
    </location>
</feature>
<keyword evidence="4 9" id="KW-0812">Transmembrane</keyword>
<keyword evidence="7" id="KW-0012">Acyltransferase</keyword>
<protein>
    <recommendedName>
        <fullName evidence="10">CN hydrolase domain-containing protein</fullName>
    </recommendedName>
</protein>
<dbReference type="InterPro" id="IPR036526">
    <property type="entry name" value="C-N_Hydrolase_sf"/>
</dbReference>
<feature type="domain" description="CN hydrolase" evidence="10">
    <location>
        <begin position="233"/>
        <end position="440"/>
    </location>
</feature>
<sequence>MLFSLAFPRPGWAVLAHVALVPMTLLAAWSARGKRVLWTSLLVAIFMWLYLLRWLWPVTGGGNIGLAVLMASYTPAYLLVWRCIHKRFQLPAVLTVPLVYVTFEFIRGTFVAGGFGWFGLGHSQAPWHPDHGASKLIQVASIGGEWAISFVVAMSSGVIVDLIMARTGKQHAPSNTNVKRVAFSVGVWLIVFGGAMWYGQQRIQDPFVIEGVDEFAGDTFLADGGMGVAIAVVQTNVPQSNKIRRNAEQLVKDFNRVMELTLAVAQSDPKPSIILLPETVTPWPIDAFSVAEEYGKEYTGPLNSKTVHEALMELAQATGCYLVLGSGRRAIVGEGKVKRWNAVFVYEPTGQRREQSYSKMHRVPFGEYIPWVEDVPWLKSLFFKYFSPYGEDNDYTLQAGEDRTVFEFNVPLVKAVPDGSPDQFTGPDGQAAGTHRNLRV</sequence>